<dbReference type="EMBL" id="AP024718">
    <property type="protein sequence ID" value="BCX88408.1"/>
    <property type="molecule type" value="Genomic_DNA"/>
</dbReference>
<keyword evidence="2" id="KW-1003">Cell membrane</keyword>
<keyword evidence="3 6" id="KW-0812">Transmembrane</keyword>
<gene>
    <name evidence="7" type="ORF">MIN45_P0777</name>
</gene>
<accession>A0AAU9BY35</accession>
<sequence length="123" mass="13128">MAINVAAAVGRVLTLQLAVASLVSLGIGLVWGWPAAKSSALGALIAFLPNAYFALRIARSRGQTPKQIVRGFYLGEVVKLVLTATLFFLVLRMPGLRFGPLFAGFVAVLGAFWLALLLDKKTK</sequence>
<evidence type="ECO:0000313" key="8">
    <source>
        <dbReference type="Proteomes" id="UP001321450"/>
    </source>
</evidence>
<evidence type="ECO:0000256" key="3">
    <source>
        <dbReference type="ARBA" id="ARBA00022692"/>
    </source>
</evidence>
<feature type="transmembrane region" description="Helical" evidence="6">
    <location>
        <begin position="39"/>
        <end position="59"/>
    </location>
</feature>
<dbReference type="KEGG" id="meiy:MIN45_P0777"/>
<evidence type="ECO:0000256" key="5">
    <source>
        <dbReference type="ARBA" id="ARBA00023136"/>
    </source>
</evidence>
<name>A0AAU9BY35_9GAMM</name>
<keyword evidence="5 6" id="KW-0472">Membrane</keyword>
<keyword evidence="4 6" id="KW-1133">Transmembrane helix</keyword>
<feature type="transmembrane region" description="Helical" evidence="6">
    <location>
        <begin position="71"/>
        <end position="91"/>
    </location>
</feature>
<dbReference type="RefSeq" id="WP_286293525.1">
    <property type="nucleotide sequence ID" value="NZ_AP024718.1"/>
</dbReference>
<dbReference type="Proteomes" id="UP001321450">
    <property type="component" value="Chromosome"/>
</dbReference>
<keyword evidence="8" id="KW-1185">Reference proteome</keyword>
<reference evidence="8" key="1">
    <citation type="journal article" date="2024" name="Int. J. Syst. Evol. Microbiol.">
        <title>Methylomarinovum tepidoasis sp. nov., a moderately thermophilic methanotroph of the family Methylothermaceae isolated from a deep-sea hydrothermal field.</title>
        <authorList>
            <person name="Hirayama H."/>
            <person name="Takaki Y."/>
            <person name="Abe M."/>
            <person name="Miyazaki M."/>
            <person name="Uematsu K."/>
            <person name="Matsui Y."/>
            <person name="Takai K."/>
        </authorList>
    </citation>
    <scope>NUCLEOTIDE SEQUENCE [LARGE SCALE GENOMIC DNA]</scope>
    <source>
        <strain evidence="8">IN45</strain>
    </source>
</reference>
<dbReference type="GO" id="GO:0005886">
    <property type="term" value="C:plasma membrane"/>
    <property type="evidence" value="ECO:0007669"/>
    <property type="project" value="UniProtKB-SubCell"/>
</dbReference>
<evidence type="ECO:0000256" key="1">
    <source>
        <dbReference type="ARBA" id="ARBA00004651"/>
    </source>
</evidence>
<comment type="subcellular location">
    <subcellularLocation>
        <location evidence="1">Cell membrane</location>
        <topology evidence="1">Multi-pass membrane protein</topology>
    </subcellularLocation>
</comment>
<feature type="transmembrane region" description="Helical" evidence="6">
    <location>
        <begin position="12"/>
        <end position="33"/>
    </location>
</feature>
<proteinExistence type="predicted"/>
<feature type="transmembrane region" description="Helical" evidence="6">
    <location>
        <begin position="97"/>
        <end position="118"/>
    </location>
</feature>
<organism evidence="7 8">
    <name type="scientific">Methylomarinovum tepidoasis</name>
    <dbReference type="NCBI Taxonomy" id="2840183"/>
    <lineage>
        <taxon>Bacteria</taxon>
        <taxon>Pseudomonadati</taxon>
        <taxon>Pseudomonadota</taxon>
        <taxon>Gammaproteobacteria</taxon>
        <taxon>Methylococcales</taxon>
        <taxon>Methylothermaceae</taxon>
        <taxon>Methylomarinovum</taxon>
    </lineage>
</organism>
<evidence type="ECO:0000256" key="6">
    <source>
        <dbReference type="SAM" id="Phobius"/>
    </source>
</evidence>
<dbReference type="AlphaFoldDB" id="A0AAU9BY35"/>
<evidence type="ECO:0000256" key="4">
    <source>
        <dbReference type="ARBA" id="ARBA00022989"/>
    </source>
</evidence>
<evidence type="ECO:0000313" key="7">
    <source>
        <dbReference type="EMBL" id="BCX88408.1"/>
    </source>
</evidence>
<evidence type="ECO:0000256" key="2">
    <source>
        <dbReference type="ARBA" id="ARBA00022475"/>
    </source>
</evidence>
<dbReference type="Pfam" id="PF03899">
    <property type="entry name" value="ATP-synt_I"/>
    <property type="match status" value="1"/>
</dbReference>
<dbReference type="InterPro" id="IPR005598">
    <property type="entry name" value="ATP_synth_I"/>
</dbReference>
<protein>
    <submittedName>
        <fullName evidence="7">ATP synthase protein I</fullName>
    </submittedName>
</protein>